<dbReference type="InterPro" id="IPR052897">
    <property type="entry name" value="Sec-Metab_Biosynth_Hydrolase"/>
</dbReference>
<accession>A0AAN7ZD66</accession>
<protein>
    <recommendedName>
        <fullName evidence="2">AB hydrolase-1 domain-containing protein</fullName>
    </recommendedName>
</protein>
<dbReference type="SUPFAM" id="SSF53474">
    <property type="entry name" value="alpha/beta-Hydrolases"/>
    <property type="match status" value="1"/>
</dbReference>
<feature type="domain" description="AB hydrolase-1" evidence="2">
    <location>
        <begin position="11"/>
        <end position="246"/>
    </location>
</feature>
<sequence length="258" mass="27805">MASLSTSDLAVVLCHGSYHTPAPYMPLIDALKAAGIDACCPQLPTSDLKKLNVGDANNPDFDRGPPEGGYPQGQEDADTILSVLSPLVKQGKRVLMIGHSSGGWVATEAARPELQATRRRDQGLTGGVIGILYIGAFVIPIGESIHGFFQPKDGSFMVPPFLDFHPTAAEKWIATLTASPVLRTKLSNNAYAALPCAYLILEEDMALPKEYQEGMVALQAQKTGDFTLYRCPSGHSPHLSWKDGTVQVIQDFIKKVEV</sequence>
<dbReference type="InterPro" id="IPR029058">
    <property type="entry name" value="AB_hydrolase_fold"/>
</dbReference>
<reference evidence="3 4" key="1">
    <citation type="submission" date="2023-10" db="EMBL/GenBank/DDBJ databases">
        <title>Draft genome sequence of Xylaria bambusicola isolate GMP-LS, the root and basal stem rot pathogen of sugarcane in Indonesia.</title>
        <authorList>
            <person name="Selvaraj P."/>
            <person name="Muralishankar V."/>
            <person name="Muruganantham S."/>
            <person name="Sp S."/>
            <person name="Haryani S."/>
            <person name="Lau K.J.X."/>
            <person name="Naqvi N.I."/>
        </authorList>
    </citation>
    <scope>NUCLEOTIDE SEQUENCE [LARGE SCALE GENOMIC DNA]</scope>
    <source>
        <strain evidence="3">GMP-LS</strain>
    </source>
</reference>
<dbReference type="InterPro" id="IPR000073">
    <property type="entry name" value="AB_hydrolase_1"/>
</dbReference>
<evidence type="ECO:0000313" key="4">
    <source>
        <dbReference type="Proteomes" id="UP001305414"/>
    </source>
</evidence>
<dbReference type="Pfam" id="PF12697">
    <property type="entry name" value="Abhydrolase_6"/>
    <property type="match status" value="1"/>
</dbReference>
<name>A0AAN7ZD66_9PEZI</name>
<evidence type="ECO:0000313" key="3">
    <source>
        <dbReference type="EMBL" id="KAK5635706.1"/>
    </source>
</evidence>
<comment type="caution">
    <text evidence="3">The sequence shown here is derived from an EMBL/GenBank/DDBJ whole genome shotgun (WGS) entry which is preliminary data.</text>
</comment>
<dbReference type="PANTHER" id="PTHR37017">
    <property type="entry name" value="AB HYDROLASE-1 DOMAIN-CONTAINING PROTEIN-RELATED"/>
    <property type="match status" value="1"/>
</dbReference>
<dbReference type="Proteomes" id="UP001305414">
    <property type="component" value="Unassembled WGS sequence"/>
</dbReference>
<feature type="region of interest" description="Disordered" evidence="1">
    <location>
        <begin position="50"/>
        <end position="73"/>
    </location>
</feature>
<dbReference type="AlphaFoldDB" id="A0AAN7ZD66"/>
<proteinExistence type="predicted"/>
<evidence type="ECO:0000256" key="1">
    <source>
        <dbReference type="SAM" id="MobiDB-lite"/>
    </source>
</evidence>
<evidence type="ECO:0000259" key="2">
    <source>
        <dbReference type="Pfam" id="PF12697"/>
    </source>
</evidence>
<organism evidence="3 4">
    <name type="scientific">Xylaria bambusicola</name>
    <dbReference type="NCBI Taxonomy" id="326684"/>
    <lineage>
        <taxon>Eukaryota</taxon>
        <taxon>Fungi</taxon>
        <taxon>Dikarya</taxon>
        <taxon>Ascomycota</taxon>
        <taxon>Pezizomycotina</taxon>
        <taxon>Sordariomycetes</taxon>
        <taxon>Xylariomycetidae</taxon>
        <taxon>Xylariales</taxon>
        <taxon>Xylariaceae</taxon>
        <taxon>Xylaria</taxon>
    </lineage>
</organism>
<dbReference type="EMBL" id="JAWHQM010000057">
    <property type="protein sequence ID" value="KAK5635706.1"/>
    <property type="molecule type" value="Genomic_DNA"/>
</dbReference>
<gene>
    <name evidence="3" type="ORF">RRF57_011418</name>
</gene>
<keyword evidence="4" id="KW-1185">Reference proteome</keyword>
<dbReference type="Gene3D" id="3.40.50.1820">
    <property type="entry name" value="alpha/beta hydrolase"/>
    <property type="match status" value="1"/>
</dbReference>
<dbReference type="PANTHER" id="PTHR37017:SF13">
    <property type="entry name" value="AB HYDROLASE-1 DOMAIN-CONTAINING PROTEIN"/>
    <property type="match status" value="1"/>
</dbReference>